<dbReference type="AlphaFoldDB" id="A0AAD7ARQ9"/>
<evidence type="ECO:0000313" key="1">
    <source>
        <dbReference type="EMBL" id="KAJ7366758.1"/>
    </source>
</evidence>
<dbReference type="EMBL" id="JARIHO010000002">
    <property type="protein sequence ID" value="KAJ7366758.1"/>
    <property type="molecule type" value="Genomic_DNA"/>
</dbReference>
<keyword evidence="2" id="KW-1185">Reference proteome</keyword>
<name>A0AAD7ARQ9_9AGAR</name>
<comment type="caution">
    <text evidence="1">The sequence shown here is derived from an EMBL/GenBank/DDBJ whole genome shotgun (WGS) entry which is preliminary data.</text>
</comment>
<dbReference type="Proteomes" id="UP001218218">
    <property type="component" value="Unassembled WGS sequence"/>
</dbReference>
<sequence>MVLPHPFPASLPDIPHLHNWRQIANTTPGLWTGIVAVSGSEPPKILESVYADSMEAWLACSAPLSMPAVIAETLYMMPSESKAWPQKTSLVLEALLRISSQWCSLRICGSTFLVFLAHLAKLRQDNLEEVTIGQGIDWLHDLAATVLPFGTTPHLQKASIFVNTLIEMPWAQLTDLNLRTICNDPVDVLAECGNLVMASVGMFVGTELSQPTTDIVTLKHLHTLYLKSIGSSRICCLYTPALECLYLERILYTQAWQLTALQLGSPNITKLDISHSNLTSAALMTILSHTVFDALVTDSLF</sequence>
<protein>
    <submittedName>
        <fullName evidence="1">Uncharacterized protein</fullName>
    </submittedName>
</protein>
<reference evidence="1" key="1">
    <citation type="submission" date="2023-03" db="EMBL/GenBank/DDBJ databases">
        <title>Massive genome expansion in bonnet fungi (Mycena s.s.) driven by repeated elements and novel gene families across ecological guilds.</title>
        <authorList>
            <consortium name="Lawrence Berkeley National Laboratory"/>
            <person name="Harder C.B."/>
            <person name="Miyauchi S."/>
            <person name="Viragh M."/>
            <person name="Kuo A."/>
            <person name="Thoen E."/>
            <person name="Andreopoulos B."/>
            <person name="Lu D."/>
            <person name="Skrede I."/>
            <person name="Drula E."/>
            <person name="Henrissat B."/>
            <person name="Morin E."/>
            <person name="Kohler A."/>
            <person name="Barry K."/>
            <person name="LaButti K."/>
            <person name="Morin E."/>
            <person name="Salamov A."/>
            <person name="Lipzen A."/>
            <person name="Mereny Z."/>
            <person name="Hegedus B."/>
            <person name="Baldrian P."/>
            <person name="Stursova M."/>
            <person name="Weitz H."/>
            <person name="Taylor A."/>
            <person name="Grigoriev I.V."/>
            <person name="Nagy L.G."/>
            <person name="Martin F."/>
            <person name="Kauserud H."/>
        </authorList>
    </citation>
    <scope>NUCLEOTIDE SEQUENCE</scope>
    <source>
        <strain evidence="1">CBHHK002</strain>
    </source>
</reference>
<accession>A0AAD7ARQ9</accession>
<organism evidence="1 2">
    <name type="scientific">Mycena albidolilacea</name>
    <dbReference type="NCBI Taxonomy" id="1033008"/>
    <lineage>
        <taxon>Eukaryota</taxon>
        <taxon>Fungi</taxon>
        <taxon>Dikarya</taxon>
        <taxon>Basidiomycota</taxon>
        <taxon>Agaricomycotina</taxon>
        <taxon>Agaricomycetes</taxon>
        <taxon>Agaricomycetidae</taxon>
        <taxon>Agaricales</taxon>
        <taxon>Marasmiineae</taxon>
        <taxon>Mycenaceae</taxon>
        <taxon>Mycena</taxon>
    </lineage>
</organism>
<evidence type="ECO:0000313" key="2">
    <source>
        <dbReference type="Proteomes" id="UP001218218"/>
    </source>
</evidence>
<proteinExistence type="predicted"/>
<gene>
    <name evidence="1" type="ORF">DFH08DRAFT_174884</name>
</gene>